<evidence type="ECO:0000313" key="14">
    <source>
        <dbReference type="Proteomes" id="UP000095023"/>
    </source>
</evidence>
<dbReference type="InterPro" id="IPR000719">
    <property type="entry name" value="Prot_kinase_dom"/>
</dbReference>
<comment type="catalytic activity">
    <reaction evidence="8">
        <text>L-threonyl-[protein] + ATP = O-phospho-L-threonyl-[protein] + ADP + H(+)</text>
        <dbReference type="Rhea" id="RHEA:46608"/>
        <dbReference type="Rhea" id="RHEA-COMP:11060"/>
        <dbReference type="Rhea" id="RHEA-COMP:11605"/>
        <dbReference type="ChEBI" id="CHEBI:15378"/>
        <dbReference type="ChEBI" id="CHEBI:30013"/>
        <dbReference type="ChEBI" id="CHEBI:30616"/>
        <dbReference type="ChEBI" id="CHEBI:61977"/>
        <dbReference type="ChEBI" id="CHEBI:456216"/>
        <dbReference type="EC" id="2.7.11.1"/>
    </reaction>
</comment>
<dbReference type="AlphaFoldDB" id="A0A1E4TA33"/>
<evidence type="ECO:0000256" key="1">
    <source>
        <dbReference type="ARBA" id="ARBA00008874"/>
    </source>
</evidence>
<dbReference type="InterPro" id="IPR050629">
    <property type="entry name" value="STE20/SPS1-PAK"/>
</dbReference>
<dbReference type="GO" id="GO:0004674">
    <property type="term" value="F:protein serine/threonine kinase activity"/>
    <property type="evidence" value="ECO:0007669"/>
    <property type="project" value="UniProtKB-KW"/>
</dbReference>
<dbReference type="OrthoDB" id="248923at2759"/>
<dbReference type="InterPro" id="IPR001245">
    <property type="entry name" value="Ser-Thr/Tyr_kinase_cat_dom"/>
</dbReference>
<dbReference type="Pfam" id="PF00069">
    <property type="entry name" value="Pkinase"/>
    <property type="match status" value="1"/>
</dbReference>
<reference evidence="14" key="1">
    <citation type="submission" date="2016-02" db="EMBL/GenBank/DDBJ databases">
        <title>Comparative genomics of biotechnologically important yeasts.</title>
        <authorList>
            <consortium name="DOE Joint Genome Institute"/>
            <person name="Riley R."/>
            <person name="Haridas S."/>
            <person name="Wolfe K.H."/>
            <person name="Lopes M.R."/>
            <person name="Hittinger C.T."/>
            <person name="Goker M."/>
            <person name="Salamov A."/>
            <person name="Wisecaver J."/>
            <person name="Long T.M."/>
            <person name="Aerts A.L."/>
            <person name="Barry K."/>
            <person name="Choi C."/>
            <person name="Clum A."/>
            <person name="Coughlan A.Y."/>
            <person name="Deshpande S."/>
            <person name="Douglass A.P."/>
            <person name="Hanson S.J."/>
            <person name="Klenk H.-P."/>
            <person name="Labutti K."/>
            <person name="Lapidus A."/>
            <person name="Lindquist E."/>
            <person name="Lipzen A."/>
            <person name="Meier-Kolthoff J.P."/>
            <person name="Ohm R.A."/>
            <person name="Otillar R.P."/>
            <person name="Pangilinan J."/>
            <person name="Peng Y."/>
            <person name="Rokas A."/>
            <person name="Rosa C.A."/>
            <person name="Scheuner C."/>
            <person name="Sibirny A.A."/>
            <person name="Slot J.C."/>
            <person name="Stielow J.B."/>
            <person name="Sun H."/>
            <person name="Kurtzman C.P."/>
            <person name="Blackwell M."/>
            <person name="Jeffries T.W."/>
            <person name="Grigoriev I.V."/>
        </authorList>
    </citation>
    <scope>NUCLEOTIDE SEQUENCE [LARGE SCALE GENOMIC DNA]</scope>
    <source>
        <strain evidence="14">NRRL Y-17796</strain>
    </source>
</reference>
<protein>
    <recommendedName>
        <fullName evidence="2">non-specific serine/threonine protein kinase</fullName>
        <ecNumber evidence="2">2.7.11.1</ecNumber>
    </recommendedName>
</protein>
<dbReference type="Gene3D" id="1.10.510.10">
    <property type="entry name" value="Transferase(Phosphotransferase) domain 1"/>
    <property type="match status" value="1"/>
</dbReference>
<dbReference type="SMART" id="SM00220">
    <property type="entry name" value="S_TKc"/>
    <property type="match status" value="1"/>
</dbReference>
<proteinExistence type="inferred from homology"/>
<evidence type="ECO:0000256" key="11">
    <source>
        <dbReference type="SAM" id="MobiDB-lite"/>
    </source>
</evidence>
<comment type="similarity">
    <text evidence="1">Belongs to the protein kinase superfamily. STE Ser/Thr protein kinase family. STE20 subfamily.</text>
</comment>
<feature type="domain" description="Protein kinase" evidence="12">
    <location>
        <begin position="12"/>
        <end position="263"/>
    </location>
</feature>
<dbReference type="InterPro" id="IPR011009">
    <property type="entry name" value="Kinase-like_dom_sf"/>
</dbReference>
<evidence type="ECO:0000313" key="13">
    <source>
        <dbReference type="EMBL" id="ODV88599.1"/>
    </source>
</evidence>
<evidence type="ECO:0000256" key="6">
    <source>
        <dbReference type="ARBA" id="ARBA00022777"/>
    </source>
</evidence>
<dbReference type="PRINTS" id="PR00109">
    <property type="entry name" value="TYRKINASE"/>
</dbReference>
<dbReference type="Proteomes" id="UP000095023">
    <property type="component" value="Unassembled WGS sequence"/>
</dbReference>
<accession>A0A1E4TA33</accession>
<evidence type="ECO:0000256" key="4">
    <source>
        <dbReference type="ARBA" id="ARBA00022679"/>
    </source>
</evidence>
<gene>
    <name evidence="13" type="ORF">CANCADRAFT_45110</name>
</gene>
<dbReference type="GO" id="GO:0005737">
    <property type="term" value="C:cytoplasm"/>
    <property type="evidence" value="ECO:0007669"/>
    <property type="project" value="TreeGrafter"/>
</dbReference>
<feature type="region of interest" description="Disordered" evidence="11">
    <location>
        <begin position="304"/>
        <end position="358"/>
    </location>
</feature>
<evidence type="ECO:0000256" key="10">
    <source>
        <dbReference type="PROSITE-ProRule" id="PRU10141"/>
    </source>
</evidence>
<organism evidence="13 14">
    <name type="scientific">Tortispora caseinolytica NRRL Y-17796</name>
    <dbReference type="NCBI Taxonomy" id="767744"/>
    <lineage>
        <taxon>Eukaryota</taxon>
        <taxon>Fungi</taxon>
        <taxon>Dikarya</taxon>
        <taxon>Ascomycota</taxon>
        <taxon>Saccharomycotina</taxon>
        <taxon>Trigonopsidomycetes</taxon>
        <taxon>Trigonopsidales</taxon>
        <taxon>Trigonopsidaceae</taxon>
        <taxon>Tortispora</taxon>
    </lineage>
</organism>
<evidence type="ECO:0000256" key="3">
    <source>
        <dbReference type="ARBA" id="ARBA00022527"/>
    </source>
</evidence>
<keyword evidence="14" id="KW-1185">Reference proteome</keyword>
<evidence type="ECO:0000256" key="2">
    <source>
        <dbReference type="ARBA" id="ARBA00012513"/>
    </source>
</evidence>
<keyword evidence="3" id="KW-0723">Serine/threonine-protein kinase</keyword>
<dbReference type="SUPFAM" id="SSF56112">
    <property type="entry name" value="Protein kinase-like (PK-like)"/>
    <property type="match status" value="1"/>
</dbReference>
<dbReference type="PROSITE" id="PS00107">
    <property type="entry name" value="PROTEIN_KINASE_ATP"/>
    <property type="match status" value="1"/>
</dbReference>
<keyword evidence="5 10" id="KW-0547">Nucleotide-binding</keyword>
<evidence type="ECO:0000256" key="7">
    <source>
        <dbReference type="ARBA" id="ARBA00022840"/>
    </source>
</evidence>
<sequence>MREIEDLTEERYELQEQLGTGSFGVVYKAIDRVTKEVYAIKQIDLESGDEGIEEIRQEILLLSECNSTSITRYHGCFLKGTKLWIVMEYMGGGSCFDLLKPGPFTELQIGLICKGILEGLVYLHARGKIHRDIKAANVLLSLKGEVKLADFGVAAQMSNNLSRRNTFVGTPFWMAPEVILQKGYNNRADIWSLGITAMELAQGEPPLSEYHPMKVLFLIPKQSPPRLNDSQFSPEFQDFVAKCLVKDPRQRPSAEQLLKHKFITNSNEVSHLTSLISRYDEWQARRNDRIKPKYYVPTVHKKTINGETNKNDDWDFTTSEPTSQATSKASTPVKPARSPPTRHSSKHATKISDGAGLR</sequence>
<keyword evidence="7 10" id="KW-0067">ATP-binding</keyword>
<comment type="catalytic activity">
    <reaction evidence="9">
        <text>L-seryl-[protein] + ATP = O-phospho-L-seryl-[protein] + ADP + H(+)</text>
        <dbReference type="Rhea" id="RHEA:17989"/>
        <dbReference type="Rhea" id="RHEA-COMP:9863"/>
        <dbReference type="Rhea" id="RHEA-COMP:11604"/>
        <dbReference type="ChEBI" id="CHEBI:15378"/>
        <dbReference type="ChEBI" id="CHEBI:29999"/>
        <dbReference type="ChEBI" id="CHEBI:30616"/>
        <dbReference type="ChEBI" id="CHEBI:83421"/>
        <dbReference type="ChEBI" id="CHEBI:456216"/>
        <dbReference type="EC" id="2.7.11.1"/>
    </reaction>
</comment>
<keyword evidence="4" id="KW-0808">Transferase</keyword>
<evidence type="ECO:0000256" key="8">
    <source>
        <dbReference type="ARBA" id="ARBA00047899"/>
    </source>
</evidence>
<name>A0A1E4TA33_9ASCO</name>
<dbReference type="FunFam" id="1.10.510.10:FF:000499">
    <property type="entry name" value="Serine/threonine-protein kinase KIC1"/>
    <property type="match status" value="1"/>
</dbReference>
<dbReference type="GO" id="GO:0005524">
    <property type="term" value="F:ATP binding"/>
    <property type="evidence" value="ECO:0007669"/>
    <property type="project" value="UniProtKB-UniRule"/>
</dbReference>
<feature type="compositionally biased region" description="Polar residues" evidence="11">
    <location>
        <begin position="316"/>
        <end position="330"/>
    </location>
</feature>
<evidence type="ECO:0000256" key="5">
    <source>
        <dbReference type="ARBA" id="ARBA00022741"/>
    </source>
</evidence>
<dbReference type="PANTHER" id="PTHR48012">
    <property type="entry name" value="STERILE20-LIKE KINASE, ISOFORM B-RELATED"/>
    <property type="match status" value="1"/>
</dbReference>
<evidence type="ECO:0000256" key="9">
    <source>
        <dbReference type="ARBA" id="ARBA00048679"/>
    </source>
</evidence>
<dbReference type="CDD" id="cd06609">
    <property type="entry name" value="STKc_MST3_like"/>
    <property type="match status" value="1"/>
</dbReference>
<dbReference type="PANTHER" id="PTHR48012:SF27">
    <property type="entry name" value="SERINE_THREONINE-PROTEIN KINASE SID1"/>
    <property type="match status" value="1"/>
</dbReference>
<feature type="binding site" evidence="10">
    <location>
        <position position="41"/>
    </location>
    <ligand>
        <name>ATP</name>
        <dbReference type="ChEBI" id="CHEBI:30616"/>
    </ligand>
</feature>
<dbReference type="InterPro" id="IPR017441">
    <property type="entry name" value="Protein_kinase_ATP_BS"/>
</dbReference>
<keyword evidence="6" id="KW-0418">Kinase</keyword>
<dbReference type="EC" id="2.7.11.1" evidence="2"/>
<dbReference type="EMBL" id="KV453843">
    <property type="protein sequence ID" value="ODV88599.1"/>
    <property type="molecule type" value="Genomic_DNA"/>
</dbReference>
<dbReference type="PROSITE" id="PS50011">
    <property type="entry name" value="PROTEIN_KINASE_DOM"/>
    <property type="match status" value="1"/>
</dbReference>
<evidence type="ECO:0000259" key="12">
    <source>
        <dbReference type="PROSITE" id="PS50011"/>
    </source>
</evidence>